<dbReference type="InterPro" id="IPR033479">
    <property type="entry name" value="dCache_1"/>
</dbReference>
<evidence type="ECO:0000313" key="11">
    <source>
        <dbReference type="Proteomes" id="UP000187412"/>
    </source>
</evidence>
<keyword evidence="11" id="KW-1185">Reference proteome</keyword>
<evidence type="ECO:0000256" key="6">
    <source>
        <dbReference type="ARBA" id="ARBA00022989"/>
    </source>
</evidence>
<dbReference type="PROSITE" id="PS50885">
    <property type="entry name" value="HAMP"/>
    <property type="match status" value="1"/>
</dbReference>
<comment type="subcellular location">
    <subcellularLocation>
        <location evidence="1">Cell membrane</location>
        <topology evidence="1">Multi-pass membrane protein</topology>
    </subcellularLocation>
</comment>
<evidence type="ECO:0000256" key="7">
    <source>
        <dbReference type="ARBA" id="ARBA00023136"/>
    </source>
</evidence>
<protein>
    <recommendedName>
        <fullName evidence="9">HAMP domain-containing protein</fullName>
    </recommendedName>
</protein>
<keyword evidence="7 8" id="KW-0472">Membrane</keyword>
<feature type="domain" description="HAMP" evidence="9">
    <location>
        <begin position="316"/>
        <end position="368"/>
    </location>
</feature>
<dbReference type="InterPro" id="IPR003660">
    <property type="entry name" value="HAMP_dom"/>
</dbReference>
<dbReference type="SMART" id="SM00304">
    <property type="entry name" value="HAMP"/>
    <property type="match status" value="1"/>
</dbReference>
<dbReference type="SUPFAM" id="SSF158472">
    <property type="entry name" value="HAMP domain-like"/>
    <property type="match status" value="1"/>
</dbReference>
<evidence type="ECO:0000256" key="8">
    <source>
        <dbReference type="SAM" id="Phobius"/>
    </source>
</evidence>
<dbReference type="SUPFAM" id="SSF55874">
    <property type="entry name" value="ATPase domain of HSP90 chaperone/DNA topoisomerase II/histidine kinase"/>
    <property type="match status" value="1"/>
</dbReference>
<gene>
    <name evidence="10" type="ORF">BSK56_10515</name>
</gene>
<dbReference type="EMBL" id="MPTB01000011">
    <property type="protein sequence ID" value="OMD48712.1"/>
    <property type="molecule type" value="Genomic_DNA"/>
</dbReference>
<keyword evidence="5 8" id="KW-0812">Transmembrane</keyword>
<keyword evidence="4" id="KW-0808">Transferase</keyword>
<dbReference type="Pfam" id="PF00672">
    <property type="entry name" value="HAMP"/>
    <property type="match status" value="1"/>
</dbReference>
<dbReference type="InterPro" id="IPR010559">
    <property type="entry name" value="Sig_transdc_His_kin_internal"/>
</dbReference>
<accession>A0ABX3HE57</accession>
<dbReference type="PANTHER" id="PTHR34220:SF9">
    <property type="entry name" value="SIGNAL TRANSDUCTION HISTIDINE KINASE INTERNAL REGION DOMAIN-CONTAINING PROTEIN"/>
    <property type="match status" value="1"/>
</dbReference>
<evidence type="ECO:0000256" key="5">
    <source>
        <dbReference type="ARBA" id="ARBA00022692"/>
    </source>
</evidence>
<feature type="transmembrane region" description="Helical" evidence="8">
    <location>
        <begin position="291"/>
        <end position="311"/>
    </location>
</feature>
<name>A0ABX3HE57_PAEBO</name>
<evidence type="ECO:0000256" key="2">
    <source>
        <dbReference type="ARBA" id="ARBA00022475"/>
    </source>
</evidence>
<evidence type="ECO:0000256" key="4">
    <source>
        <dbReference type="ARBA" id="ARBA00022679"/>
    </source>
</evidence>
<dbReference type="PANTHER" id="PTHR34220">
    <property type="entry name" value="SENSOR HISTIDINE KINASE YPDA"/>
    <property type="match status" value="1"/>
</dbReference>
<evidence type="ECO:0000256" key="3">
    <source>
        <dbReference type="ARBA" id="ARBA00022553"/>
    </source>
</evidence>
<dbReference type="Gene3D" id="3.30.450.20">
    <property type="entry name" value="PAS domain"/>
    <property type="match status" value="2"/>
</dbReference>
<keyword evidence="6 8" id="KW-1133">Transmembrane helix</keyword>
<feature type="transmembrane region" description="Helical" evidence="8">
    <location>
        <begin position="12"/>
        <end position="33"/>
    </location>
</feature>
<comment type="caution">
    <text evidence="10">The sequence shown here is derived from an EMBL/GenBank/DDBJ whole genome shotgun (WGS) entry which is preliminary data.</text>
</comment>
<evidence type="ECO:0000259" key="9">
    <source>
        <dbReference type="PROSITE" id="PS50885"/>
    </source>
</evidence>
<reference evidence="10 11" key="1">
    <citation type="submission" date="2016-10" db="EMBL/GenBank/DDBJ databases">
        <title>Paenibacillus species isolates.</title>
        <authorList>
            <person name="Beno S.M."/>
        </authorList>
    </citation>
    <scope>NUCLEOTIDE SEQUENCE [LARGE SCALE GENOMIC DNA]</scope>
    <source>
        <strain evidence="10 11">FSL H7-0744</strain>
    </source>
</reference>
<dbReference type="CDD" id="cd06225">
    <property type="entry name" value="HAMP"/>
    <property type="match status" value="1"/>
</dbReference>
<organism evidence="10 11">
    <name type="scientific">Paenibacillus borealis</name>
    <dbReference type="NCBI Taxonomy" id="160799"/>
    <lineage>
        <taxon>Bacteria</taxon>
        <taxon>Bacillati</taxon>
        <taxon>Bacillota</taxon>
        <taxon>Bacilli</taxon>
        <taxon>Bacillales</taxon>
        <taxon>Paenibacillaceae</taxon>
        <taxon>Paenibacillus</taxon>
    </lineage>
</organism>
<sequence length="576" mass="65534">MKLHTLRSKLTLSYALIIAIPVAIIMVCMPAYYQYLLERETEALTRNTLTSMTEHIVTYLEQLEQITYLPYFSPELMQALITKNTSDYSSNTDFVKYPVELTLNTFLPAFLLTYGNNLSAALLLTQNGDVYSQTNGLSDVVEDYPFFEQPWYLQTVQADGKATFISTHHQDYFTAPLTKRVFSVARVIKDPESLRPLAVIMADAQTSLLDEIVIKDFGVRSISAILNEKGEVFYSTAPLSEHIIKEISSAGVSQVKDSGESYVVISKPIRQANWKMVALLSKSELREKVEWMYIVGLLFAFIGLLLTLLLLRYVSRWIVGPFLQMKQAMKQVERGNFQVRLEPVGKDEIASLGYSFNHMIDTINELIQKEYVAVLNEKEMRFRALQAQIEPHFLFNTLNGFFALNRIGEKKKLEEAILSLSSLLRYTLVQENWTTIGETFTFLRKYCGLQQLRFDDRLEFSLQFDPRISEFKIPKLLLQPLVENAIIHGIEPSALPCRLVVDAGLEQKGEDCLYIKIEDSGVGFLEPAAELEDSIGLRNVQERLKFAYPSAVFDIHSSPGMGTTVTIRIPLKDVEK</sequence>
<dbReference type="CDD" id="cd18773">
    <property type="entry name" value="PDC1_HK_sensor"/>
    <property type="match status" value="1"/>
</dbReference>
<keyword evidence="2" id="KW-1003">Cell membrane</keyword>
<proteinExistence type="predicted"/>
<dbReference type="Proteomes" id="UP000187412">
    <property type="component" value="Unassembled WGS sequence"/>
</dbReference>
<dbReference type="Gene3D" id="3.30.565.10">
    <property type="entry name" value="Histidine kinase-like ATPase, C-terminal domain"/>
    <property type="match status" value="1"/>
</dbReference>
<dbReference type="InterPro" id="IPR050640">
    <property type="entry name" value="Bact_2-comp_sensor_kinase"/>
</dbReference>
<dbReference type="Pfam" id="PF06580">
    <property type="entry name" value="His_kinase"/>
    <property type="match status" value="1"/>
</dbReference>
<dbReference type="InterPro" id="IPR036890">
    <property type="entry name" value="HATPase_C_sf"/>
</dbReference>
<dbReference type="RefSeq" id="WP_076110473.1">
    <property type="nucleotide sequence ID" value="NZ_MPTB01000011.1"/>
</dbReference>
<dbReference type="Gene3D" id="1.10.8.500">
    <property type="entry name" value="HAMP domain in histidine kinase"/>
    <property type="match status" value="1"/>
</dbReference>
<evidence type="ECO:0000313" key="10">
    <source>
        <dbReference type="EMBL" id="OMD48712.1"/>
    </source>
</evidence>
<evidence type="ECO:0000256" key="1">
    <source>
        <dbReference type="ARBA" id="ARBA00004651"/>
    </source>
</evidence>
<dbReference type="Pfam" id="PF02743">
    <property type="entry name" value="dCache_1"/>
    <property type="match status" value="1"/>
</dbReference>
<keyword evidence="3" id="KW-0597">Phosphoprotein</keyword>